<dbReference type="EMBL" id="HBGY01000032">
    <property type="protein sequence ID" value="CAD9553792.1"/>
    <property type="molecule type" value="Transcribed_RNA"/>
</dbReference>
<accession>A0A7S2NQS2</accession>
<name>A0A7S2NQS2_9STRA</name>
<reference evidence="2" key="1">
    <citation type="submission" date="2021-01" db="EMBL/GenBank/DDBJ databases">
        <authorList>
            <person name="Corre E."/>
            <person name="Pelletier E."/>
            <person name="Niang G."/>
            <person name="Scheremetjew M."/>
            <person name="Finn R."/>
            <person name="Kale V."/>
            <person name="Holt S."/>
            <person name="Cochrane G."/>
            <person name="Meng A."/>
            <person name="Brown T."/>
            <person name="Cohen L."/>
        </authorList>
    </citation>
    <scope>NUCLEOTIDE SEQUENCE</scope>
    <source>
        <strain evidence="2">B650</strain>
    </source>
</reference>
<dbReference type="SUPFAM" id="SSF53254">
    <property type="entry name" value="Phosphoglycerate mutase-like"/>
    <property type="match status" value="1"/>
</dbReference>
<dbReference type="InterPro" id="IPR050275">
    <property type="entry name" value="PGM_Phosphatase"/>
</dbReference>
<protein>
    <submittedName>
        <fullName evidence="2">Uncharacterized protein</fullName>
    </submittedName>
</protein>
<dbReference type="GO" id="GO:0016791">
    <property type="term" value="F:phosphatase activity"/>
    <property type="evidence" value="ECO:0007669"/>
    <property type="project" value="TreeGrafter"/>
</dbReference>
<feature type="region of interest" description="Disordered" evidence="1">
    <location>
        <begin position="277"/>
        <end position="308"/>
    </location>
</feature>
<dbReference type="GO" id="GO:0005737">
    <property type="term" value="C:cytoplasm"/>
    <property type="evidence" value="ECO:0007669"/>
    <property type="project" value="TreeGrafter"/>
</dbReference>
<evidence type="ECO:0000256" key="1">
    <source>
        <dbReference type="SAM" id="MobiDB-lite"/>
    </source>
</evidence>
<dbReference type="AlphaFoldDB" id="A0A7S2NQS2"/>
<dbReference type="PANTHER" id="PTHR48100:SF61">
    <property type="entry name" value="PHOSPHOGLYCERATE MUTASE"/>
    <property type="match status" value="1"/>
</dbReference>
<dbReference type="Gene3D" id="3.40.50.1240">
    <property type="entry name" value="Phosphoglycerate mutase-like"/>
    <property type="match status" value="1"/>
</dbReference>
<dbReference type="InterPro" id="IPR029033">
    <property type="entry name" value="His_PPase_superfam"/>
</dbReference>
<dbReference type="PANTHER" id="PTHR48100">
    <property type="entry name" value="BROAD-SPECIFICITY PHOSPHATASE YOR283W-RELATED"/>
    <property type="match status" value="1"/>
</dbReference>
<gene>
    <name evidence="2" type="ORF">LDAN0321_LOCUS21</name>
</gene>
<organism evidence="2">
    <name type="scientific">Leptocylindrus danicus</name>
    <dbReference type="NCBI Taxonomy" id="163516"/>
    <lineage>
        <taxon>Eukaryota</taxon>
        <taxon>Sar</taxon>
        <taxon>Stramenopiles</taxon>
        <taxon>Ochrophyta</taxon>
        <taxon>Bacillariophyta</taxon>
        <taxon>Coscinodiscophyceae</taxon>
        <taxon>Chaetocerotophycidae</taxon>
        <taxon>Leptocylindrales</taxon>
        <taxon>Leptocylindraceae</taxon>
        <taxon>Leptocylindrus</taxon>
    </lineage>
</organism>
<evidence type="ECO:0000313" key="2">
    <source>
        <dbReference type="EMBL" id="CAD9553792.1"/>
    </source>
</evidence>
<proteinExistence type="predicted"/>
<sequence>MKSVTDRSIEVSIERPRHFVNREPKTVFLIRHAESAENHRLACLSRSLSSLVRLRVPDKEDVAASVQLLDIPAQVDSHVSIVGESQISQLQKRLQEDHFLEKYNVSLIVHSPLLRARETCKGMLGYVYEGGEETLEGVEMTLAPSDVAAAAEESYPSTSDNTPDVKNNDHPRVVQLECLKERTPSEWLPYGNLKLVERIDEFEDWLNRQPEEVVCVVGHSQYFKSMLGLSYKFGNCDVWRFEYEPQVNYTSDSIKKSYSRKDDFQNYDGPSIDCGKKTDVVENSNVDGRGPGDSFDDDPPPSYKKAETIDVPLPRGWSKMECLYRYAKEAADE</sequence>